<dbReference type="Gene3D" id="2.115.10.20">
    <property type="entry name" value="Glycosyl hydrolase domain, family 43"/>
    <property type="match status" value="1"/>
</dbReference>
<evidence type="ECO:0000313" key="1">
    <source>
        <dbReference type="EMBL" id="MFC7343748.1"/>
    </source>
</evidence>
<evidence type="ECO:0000313" key="2">
    <source>
        <dbReference type="Proteomes" id="UP001596504"/>
    </source>
</evidence>
<reference evidence="2" key="1">
    <citation type="journal article" date="2019" name="Int. J. Syst. Evol. Microbiol.">
        <title>The Global Catalogue of Microorganisms (GCM) 10K type strain sequencing project: providing services to taxonomists for standard genome sequencing and annotation.</title>
        <authorList>
            <consortium name="The Broad Institute Genomics Platform"/>
            <consortium name="The Broad Institute Genome Sequencing Center for Infectious Disease"/>
            <person name="Wu L."/>
            <person name="Ma J."/>
        </authorList>
    </citation>
    <scope>NUCLEOTIDE SEQUENCE [LARGE SCALE GENOMIC DNA]</scope>
    <source>
        <strain evidence="2">WLHS5</strain>
    </source>
</reference>
<dbReference type="SUPFAM" id="SSF75005">
    <property type="entry name" value="Arabinanase/levansucrase/invertase"/>
    <property type="match status" value="1"/>
</dbReference>
<keyword evidence="2" id="KW-1185">Reference proteome</keyword>
<proteinExistence type="predicted"/>
<dbReference type="EMBL" id="JBHTCJ010000011">
    <property type="protein sequence ID" value="MFC7343748.1"/>
    <property type="molecule type" value="Genomic_DNA"/>
</dbReference>
<dbReference type="RefSeq" id="WP_380670951.1">
    <property type="nucleotide sequence ID" value="NZ_JBHTCJ010000011.1"/>
</dbReference>
<gene>
    <name evidence="1" type="ORF">ACFQRI_20270</name>
</gene>
<dbReference type="Proteomes" id="UP001596504">
    <property type="component" value="Unassembled WGS sequence"/>
</dbReference>
<dbReference type="InterPro" id="IPR023296">
    <property type="entry name" value="Glyco_hydro_beta-prop_sf"/>
</dbReference>
<organism evidence="1 2">
    <name type="scientific">Saccharopolyspora griseoalba</name>
    <dbReference type="NCBI Taxonomy" id="1431848"/>
    <lineage>
        <taxon>Bacteria</taxon>
        <taxon>Bacillati</taxon>
        <taxon>Actinomycetota</taxon>
        <taxon>Actinomycetes</taxon>
        <taxon>Pseudonocardiales</taxon>
        <taxon>Pseudonocardiaceae</taxon>
        <taxon>Saccharopolyspora</taxon>
    </lineage>
</organism>
<name>A0ABW2LQ26_9PSEU</name>
<accession>A0ABW2LQ26</accession>
<protein>
    <submittedName>
        <fullName evidence="1">Beta-xylosidase</fullName>
    </submittedName>
</protein>
<sequence>MLVVLTASGCAVPGSPEREPTRPVPSPASLRLVGERGGAGVVLDGGPAAPYNYGPSVLAIDGGYRAWWCSQLPGIGPAGDDILSAAGTSPDSFGRAVPVFSGAPGAFDGMHTCDPSVLRAGGEFHLYYTGAAGEHDHGNAIGAATSPDGLAWRRGGEPIATASGRQHRANTYGAGQPSAVHLDGWFYLMFTDTTAPGAGWNGAGQFVIRSRDPEFRTGVQELTARGFVPDARQRSRSVVDAFSADWAWSPALGAFAIAHQTDRGTQITFWDRDFTHHPYSPVTVPGPWREGPGLVRDASGHLPVDPTDPCGRVPLDVLRATALAPAPTDIRHYGVDVVDANACADPRDAARALEGFAVPNDVRTVDVIADGRRLRVERRSVAERMATAVLPDSPSAVERLPVVAEIRAGAPALRSPSGEVGLLDSRGRLHAVPPDAVAANGSRITDVTALRWMRRLGR</sequence>
<comment type="caution">
    <text evidence="1">The sequence shown here is derived from an EMBL/GenBank/DDBJ whole genome shotgun (WGS) entry which is preliminary data.</text>
</comment>